<evidence type="ECO:0000256" key="2">
    <source>
        <dbReference type="ARBA" id="ARBA00005393"/>
    </source>
</evidence>
<dbReference type="SUPFAM" id="SSF82544">
    <property type="entry name" value="GckA/TtuD-like"/>
    <property type="match status" value="1"/>
</dbReference>
<keyword evidence="7" id="KW-0418">Kinase</keyword>
<dbReference type="EC" id="2.7.1.31" evidence="3"/>
<gene>
    <name evidence="11" type="ORF">RRG08_003094</name>
</gene>
<sequence length="659" mass="70061">MKLLRLPPQCGTRFALKTLPVFNNPAFCTGLQRQNSLPVCLHHSLPQSRLSQILVQPQPRLFTKVRVSSFFDQRCYRQTLTTAASSHRPTSEARIVLGAKMFHSSTDSGGEVQAGSSKLQAMEVATNIFAHAVSSVLPHQMIEKNLDYNAATCKLRIASREYLLQHNVHVVGFGKAVLGMARALEDSIGDHVVDGVLSIPVGSREALEKAGLRDMLLPPSSKIRVMEGAADNLPDEAAHQAAQEIARVVEAVGADDILVVLISGGGSALLPYPESPLTMEDTLTVTRLLARAGVTILDLNIVRKQLECLKGGGIAKLARPAKVVSLLLSDIIGDDLGFIASGPTVPDTSTPQNCLDLFRRFNVSASVPAPVMTYLQSKAGSSGGQPEDFSHVTNVLIGTNRIACEAACSKSSSFGFLPYVLTTELNGEAKSVGAMFAILAKYIAGVASDLCQVGSLKRKEVKMKGHVSNVDVNTSLLRERLLSEFGLKETSLRDIDRLVLQARQSESARGVCIVAGGETTVTVKGKGKGGRNQEMALAAGVELHSLFENCNTLGSNDQADCASSGENSNFLQISPGDLVFLSAGTDGQDGPTSAAGGLVDGDFIQRANQAGLDVEEYLANNDSFTMLTKLDGGSNLVVTGLTGTNVMDLQILVVQLRHS</sequence>
<dbReference type="Gene3D" id="3.40.1480.10">
    <property type="entry name" value="MOFRL domain"/>
    <property type="match status" value="1"/>
</dbReference>
<evidence type="ECO:0000256" key="8">
    <source>
        <dbReference type="ARBA" id="ARBA00022840"/>
    </source>
</evidence>
<reference evidence="11" key="1">
    <citation type="journal article" date="2023" name="G3 (Bethesda)">
        <title>A reference genome for the long-term kleptoplast-retaining sea slug Elysia crispata morphotype clarki.</title>
        <authorList>
            <person name="Eastman K.E."/>
            <person name="Pendleton A.L."/>
            <person name="Shaikh M.A."/>
            <person name="Suttiyut T."/>
            <person name="Ogas R."/>
            <person name="Tomko P."/>
            <person name="Gavelis G."/>
            <person name="Widhalm J.R."/>
            <person name="Wisecaver J.H."/>
        </authorList>
    </citation>
    <scope>NUCLEOTIDE SEQUENCE</scope>
    <source>
        <strain evidence="11">ECLA1</strain>
    </source>
</reference>
<keyword evidence="6" id="KW-0547">Nucleotide-binding</keyword>
<proteinExistence type="inferred from homology"/>
<comment type="similarity">
    <text evidence="2">Belongs to the glycerate kinase type-2 family.</text>
</comment>
<evidence type="ECO:0000256" key="7">
    <source>
        <dbReference type="ARBA" id="ARBA00022777"/>
    </source>
</evidence>
<keyword evidence="5" id="KW-0808">Transferase</keyword>
<feature type="domain" description="MOFRL" evidence="9">
    <location>
        <begin position="511"/>
        <end position="648"/>
    </location>
</feature>
<dbReference type="EMBL" id="JAWDGP010000422">
    <property type="protein sequence ID" value="KAK3800688.1"/>
    <property type="molecule type" value="Genomic_DNA"/>
</dbReference>
<dbReference type="Pfam" id="PF05161">
    <property type="entry name" value="MOFRL"/>
    <property type="match status" value="1"/>
</dbReference>
<evidence type="ECO:0000256" key="5">
    <source>
        <dbReference type="ARBA" id="ARBA00022679"/>
    </source>
</evidence>
<evidence type="ECO:0000256" key="1">
    <source>
        <dbReference type="ARBA" id="ARBA00000694"/>
    </source>
</evidence>
<evidence type="ECO:0000256" key="4">
    <source>
        <dbReference type="ARBA" id="ARBA00020720"/>
    </source>
</evidence>
<dbReference type="InterPro" id="IPR038614">
    <property type="entry name" value="GK_N_sf"/>
</dbReference>
<dbReference type="GO" id="GO:0005524">
    <property type="term" value="F:ATP binding"/>
    <property type="evidence" value="ECO:0007669"/>
    <property type="project" value="UniProtKB-KW"/>
</dbReference>
<dbReference type="InterPro" id="IPR007835">
    <property type="entry name" value="MOFRL"/>
</dbReference>
<evidence type="ECO:0000313" key="12">
    <source>
        <dbReference type="Proteomes" id="UP001283361"/>
    </source>
</evidence>
<name>A0AAE1B756_9GAST</name>
<protein>
    <recommendedName>
        <fullName evidence="4">Glycerate kinase</fullName>
        <ecNumber evidence="3">2.7.1.31</ecNumber>
    </recommendedName>
</protein>
<dbReference type="InterPro" id="IPR037035">
    <property type="entry name" value="GK-like_C_sf"/>
</dbReference>
<dbReference type="GO" id="GO:0005737">
    <property type="term" value="C:cytoplasm"/>
    <property type="evidence" value="ECO:0007669"/>
    <property type="project" value="TreeGrafter"/>
</dbReference>
<keyword evidence="8" id="KW-0067">ATP-binding</keyword>
<dbReference type="PANTHER" id="PTHR12227:SF0">
    <property type="entry name" value="GLYCERATE KINASE"/>
    <property type="match status" value="1"/>
</dbReference>
<evidence type="ECO:0000259" key="10">
    <source>
        <dbReference type="Pfam" id="PF13660"/>
    </source>
</evidence>
<dbReference type="GO" id="GO:0008887">
    <property type="term" value="F:glycerate kinase activity"/>
    <property type="evidence" value="ECO:0007669"/>
    <property type="project" value="UniProtKB-EC"/>
</dbReference>
<dbReference type="InterPro" id="IPR025286">
    <property type="entry name" value="MOFRL_assoc_dom"/>
</dbReference>
<evidence type="ECO:0000313" key="11">
    <source>
        <dbReference type="EMBL" id="KAK3800688.1"/>
    </source>
</evidence>
<dbReference type="Pfam" id="PF13660">
    <property type="entry name" value="DUF4147"/>
    <property type="match status" value="1"/>
</dbReference>
<feature type="domain" description="MOFRL-associated" evidence="10">
    <location>
        <begin position="125"/>
        <end position="376"/>
    </location>
</feature>
<comment type="caution">
    <text evidence="11">The sequence shown here is derived from an EMBL/GenBank/DDBJ whole genome shotgun (WGS) entry which is preliminary data.</text>
</comment>
<dbReference type="InterPro" id="IPR039760">
    <property type="entry name" value="MOFRL_protein"/>
</dbReference>
<dbReference type="FunFam" id="3.40.50.10180:FF:000001">
    <property type="entry name" value="Glycerate kinase"/>
    <property type="match status" value="1"/>
</dbReference>
<dbReference type="Gene3D" id="3.40.50.10180">
    <property type="entry name" value="Glycerate kinase, MOFRL-like N-terminal domain"/>
    <property type="match status" value="1"/>
</dbReference>
<comment type="catalytic activity">
    <reaction evidence="1">
        <text>(R)-glycerate + ATP = (2R)-3-phosphoglycerate + ADP + H(+)</text>
        <dbReference type="Rhea" id="RHEA:23516"/>
        <dbReference type="ChEBI" id="CHEBI:15378"/>
        <dbReference type="ChEBI" id="CHEBI:16659"/>
        <dbReference type="ChEBI" id="CHEBI:30616"/>
        <dbReference type="ChEBI" id="CHEBI:58272"/>
        <dbReference type="ChEBI" id="CHEBI:456216"/>
        <dbReference type="EC" id="2.7.1.31"/>
    </reaction>
</comment>
<keyword evidence="12" id="KW-1185">Reference proteome</keyword>
<dbReference type="PANTHER" id="PTHR12227">
    <property type="entry name" value="GLYCERATE KINASE"/>
    <property type="match status" value="1"/>
</dbReference>
<evidence type="ECO:0000256" key="3">
    <source>
        <dbReference type="ARBA" id="ARBA00012101"/>
    </source>
</evidence>
<evidence type="ECO:0000256" key="6">
    <source>
        <dbReference type="ARBA" id="ARBA00022741"/>
    </source>
</evidence>
<dbReference type="Proteomes" id="UP001283361">
    <property type="component" value="Unassembled WGS sequence"/>
</dbReference>
<dbReference type="AlphaFoldDB" id="A0AAE1B756"/>
<accession>A0AAE1B756</accession>
<organism evidence="11 12">
    <name type="scientific">Elysia crispata</name>
    <name type="common">lettuce slug</name>
    <dbReference type="NCBI Taxonomy" id="231223"/>
    <lineage>
        <taxon>Eukaryota</taxon>
        <taxon>Metazoa</taxon>
        <taxon>Spiralia</taxon>
        <taxon>Lophotrochozoa</taxon>
        <taxon>Mollusca</taxon>
        <taxon>Gastropoda</taxon>
        <taxon>Heterobranchia</taxon>
        <taxon>Euthyneura</taxon>
        <taxon>Panpulmonata</taxon>
        <taxon>Sacoglossa</taxon>
        <taxon>Placobranchoidea</taxon>
        <taxon>Plakobranchidae</taxon>
        <taxon>Elysia</taxon>
    </lineage>
</organism>
<evidence type="ECO:0000259" key="9">
    <source>
        <dbReference type="Pfam" id="PF05161"/>
    </source>
</evidence>